<evidence type="ECO:0000256" key="3">
    <source>
        <dbReference type="ARBA" id="ARBA00023163"/>
    </source>
</evidence>
<comment type="caution">
    <text evidence="5">The sequence shown here is derived from an EMBL/GenBank/DDBJ whole genome shotgun (WGS) entry which is preliminary data.</text>
</comment>
<dbReference type="SMART" id="SM00342">
    <property type="entry name" value="HTH_ARAC"/>
    <property type="match status" value="1"/>
</dbReference>
<dbReference type="PROSITE" id="PS01124">
    <property type="entry name" value="HTH_ARAC_FAMILY_2"/>
    <property type="match status" value="1"/>
</dbReference>
<evidence type="ECO:0000256" key="1">
    <source>
        <dbReference type="ARBA" id="ARBA00023015"/>
    </source>
</evidence>
<dbReference type="GO" id="GO:0003700">
    <property type="term" value="F:DNA-binding transcription factor activity"/>
    <property type="evidence" value="ECO:0007669"/>
    <property type="project" value="InterPro"/>
</dbReference>
<dbReference type="InterPro" id="IPR020449">
    <property type="entry name" value="Tscrpt_reg_AraC-type_HTH"/>
</dbReference>
<sequence length="415" mass="47791">MLVCFIYCIFVLSLLMEEDLSMEKIKRDCHYLYQGLYIPMYIYKNTTLLGTWPEQEAYTLPPIPYLHRLWEHRETVSYLTTSFGSCYGMIRYCTDSSISVILGPVSSTPYSKNVLHRMVQEYVVAEAAKDSFSAFFRSIPVSTLSLFLDHLLLVNYVINQMEYKKEDIFAQPDTYQEEIIERQAEKIYIRRENEYFNNSLEIEQKFMQLIQNGDPDGLRKAFREPAFLNSGIVAGDNLRQQKNNFISAVTLMTRAAISGGLEPEAAFQLSDLYIQDMEKLSSPDAVNHLLSEAHLNFASQVAGARLSITENHDLQKVIQYVRQHTNMHLTVESVAEHTGFSRAYLSHKFKTQLGFNLSSFIIRSKLEEAKILLRYSGKSIGEISSYLCFSSQSHFHNAFKKYFGVTPKGYRDGRL</sequence>
<evidence type="ECO:0000259" key="4">
    <source>
        <dbReference type="PROSITE" id="PS01124"/>
    </source>
</evidence>
<feature type="domain" description="HTH araC/xylS-type" evidence="4">
    <location>
        <begin position="315"/>
        <end position="413"/>
    </location>
</feature>
<dbReference type="InterPro" id="IPR018060">
    <property type="entry name" value="HTH_AraC"/>
</dbReference>
<dbReference type="SUPFAM" id="SSF46689">
    <property type="entry name" value="Homeodomain-like"/>
    <property type="match status" value="2"/>
</dbReference>
<keyword evidence="2" id="KW-0238">DNA-binding</keyword>
<evidence type="ECO:0000313" key="6">
    <source>
        <dbReference type="Proteomes" id="UP000261166"/>
    </source>
</evidence>
<gene>
    <name evidence="5" type="ORF">DWY69_06585</name>
</gene>
<dbReference type="PANTHER" id="PTHR43280">
    <property type="entry name" value="ARAC-FAMILY TRANSCRIPTIONAL REGULATOR"/>
    <property type="match status" value="1"/>
</dbReference>
<reference evidence="5 6" key="1">
    <citation type="submission" date="2018-08" db="EMBL/GenBank/DDBJ databases">
        <title>A genome reference for cultivated species of the human gut microbiota.</title>
        <authorList>
            <person name="Zou Y."/>
            <person name="Xue W."/>
            <person name="Luo G."/>
        </authorList>
    </citation>
    <scope>NUCLEOTIDE SEQUENCE [LARGE SCALE GENOMIC DNA]</scope>
    <source>
        <strain evidence="5 6">AF26-4BH</strain>
    </source>
</reference>
<evidence type="ECO:0000313" key="5">
    <source>
        <dbReference type="EMBL" id="RGE73142.1"/>
    </source>
</evidence>
<dbReference type="Gene3D" id="1.10.10.60">
    <property type="entry name" value="Homeodomain-like"/>
    <property type="match status" value="2"/>
</dbReference>
<dbReference type="PANTHER" id="PTHR43280:SF34">
    <property type="entry name" value="ARAC-FAMILY TRANSCRIPTIONAL REGULATOR"/>
    <property type="match status" value="1"/>
</dbReference>
<keyword evidence="3" id="KW-0804">Transcription</keyword>
<keyword evidence="1" id="KW-0805">Transcription regulation</keyword>
<evidence type="ECO:0000256" key="2">
    <source>
        <dbReference type="ARBA" id="ARBA00023125"/>
    </source>
</evidence>
<accession>A0A3E3J1G6</accession>
<dbReference type="Proteomes" id="UP000261166">
    <property type="component" value="Unassembled WGS sequence"/>
</dbReference>
<proteinExistence type="predicted"/>
<dbReference type="AlphaFoldDB" id="A0A3E3J1G6"/>
<name>A0A3E3J1G6_9FIRM</name>
<protein>
    <submittedName>
        <fullName evidence="5">Helix-turn-helix domain-containing protein</fullName>
    </submittedName>
</protein>
<dbReference type="Pfam" id="PF12833">
    <property type="entry name" value="HTH_18"/>
    <property type="match status" value="1"/>
</dbReference>
<dbReference type="InterPro" id="IPR009057">
    <property type="entry name" value="Homeodomain-like_sf"/>
</dbReference>
<dbReference type="EMBL" id="QVLU01000004">
    <property type="protein sequence ID" value="RGE73142.1"/>
    <property type="molecule type" value="Genomic_DNA"/>
</dbReference>
<dbReference type="PRINTS" id="PR00032">
    <property type="entry name" value="HTHARAC"/>
</dbReference>
<organism evidence="5 6">
    <name type="scientific">Eisenbergiella massiliensis</name>
    <dbReference type="NCBI Taxonomy" id="1720294"/>
    <lineage>
        <taxon>Bacteria</taxon>
        <taxon>Bacillati</taxon>
        <taxon>Bacillota</taxon>
        <taxon>Clostridia</taxon>
        <taxon>Lachnospirales</taxon>
        <taxon>Lachnospiraceae</taxon>
        <taxon>Eisenbergiella</taxon>
    </lineage>
</organism>
<dbReference type="GO" id="GO:0043565">
    <property type="term" value="F:sequence-specific DNA binding"/>
    <property type="evidence" value="ECO:0007669"/>
    <property type="project" value="InterPro"/>
</dbReference>